<accession>A0A0F9CSH6</accession>
<dbReference type="AlphaFoldDB" id="A0A0F9CSH6"/>
<protein>
    <submittedName>
        <fullName evidence="1">Uncharacterized protein</fullName>
    </submittedName>
</protein>
<reference evidence="1" key="1">
    <citation type="journal article" date="2015" name="Nature">
        <title>Complex archaea that bridge the gap between prokaryotes and eukaryotes.</title>
        <authorList>
            <person name="Spang A."/>
            <person name="Saw J.H."/>
            <person name="Jorgensen S.L."/>
            <person name="Zaremba-Niedzwiedzka K."/>
            <person name="Martijn J."/>
            <person name="Lind A.E."/>
            <person name="van Eijk R."/>
            <person name="Schleper C."/>
            <person name="Guy L."/>
            <person name="Ettema T.J."/>
        </authorList>
    </citation>
    <scope>NUCLEOTIDE SEQUENCE</scope>
</reference>
<comment type="caution">
    <text evidence="1">The sequence shown here is derived from an EMBL/GenBank/DDBJ whole genome shotgun (WGS) entry which is preliminary data.</text>
</comment>
<proteinExistence type="predicted"/>
<evidence type="ECO:0000313" key="1">
    <source>
        <dbReference type="EMBL" id="KKL52383.1"/>
    </source>
</evidence>
<organism evidence="1">
    <name type="scientific">marine sediment metagenome</name>
    <dbReference type="NCBI Taxonomy" id="412755"/>
    <lineage>
        <taxon>unclassified sequences</taxon>
        <taxon>metagenomes</taxon>
        <taxon>ecological metagenomes</taxon>
    </lineage>
</organism>
<gene>
    <name evidence="1" type="ORF">LCGC14_2285980</name>
</gene>
<sequence>EKEFEVAEEVIEHSDEDLGVSETVPNMKNKKREIHAYMKARSIKYGANDKKKLLLRLIEKFHAEKERKE</sequence>
<name>A0A0F9CSH6_9ZZZZ</name>
<feature type="non-terminal residue" evidence="1">
    <location>
        <position position="1"/>
    </location>
</feature>
<dbReference type="EMBL" id="LAZR01031913">
    <property type="protein sequence ID" value="KKL52383.1"/>
    <property type="molecule type" value="Genomic_DNA"/>
</dbReference>